<organism evidence="9 10">
    <name type="scientific">Candidatus Gottesmanbacteria bacterium RIFCSPLOWO2_01_FULL_48_11</name>
    <dbReference type="NCBI Taxonomy" id="1798395"/>
    <lineage>
        <taxon>Bacteria</taxon>
        <taxon>Candidatus Gottesmaniibacteriota</taxon>
    </lineage>
</organism>
<comment type="function">
    <text evidence="1 6">Removes the N-terminal methionine from nascent proteins. The N-terminal methionine is often cleaved when the second residue in the primary sequence is small and uncharged (Met-Ala-, Cys, Gly, Pro, Ser, Thr, or Val). Requires deformylation of the N(alpha)-formylated initiator methionine before it can be hydrolyzed.</text>
</comment>
<feature type="binding site" evidence="6">
    <location>
        <position position="237"/>
    </location>
    <ligand>
        <name>a divalent metal cation</name>
        <dbReference type="ChEBI" id="CHEBI:60240"/>
        <label>1</label>
    </ligand>
</feature>
<reference evidence="9 10" key="1">
    <citation type="journal article" date="2016" name="Nat. Commun.">
        <title>Thousands of microbial genomes shed light on interconnected biogeochemical processes in an aquifer system.</title>
        <authorList>
            <person name="Anantharaman K."/>
            <person name="Brown C.T."/>
            <person name="Hug L.A."/>
            <person name="Sharon I."/>
            <person name="Castelle C.J."/>
            <person name="Probst A.J."/>
            <person name="Thomas B.C."/>
            <person name="Singh A."/>
            <person name="Wilkins M.J."/>
            <person name="Karaoz U."/>
            <person name="Brodie E.L."/>
            <person name="Williams K.H."/>
            <person name="Hubbard S.S."/>
            <person name="Banfield J.F."/>
        </authorList>
    </citation>
    <scope>NUCLEOTIDE SEQUENCE [LARGE SCALE GENOMIC DNA]</scope>
</reference>
<sequence length="252" mass="27358">MEYVKTPEQVKKIRQSARILADVLRKLQKMARPGVNLLELEEFAQVSIREHGGKPAFLGYKPTGARKPYGYALCTSLNHVVVHGTPYSYALKEGDILSLDLGVDWQGGISDAALTVGVGQISKRDEELINITRRALENGIAQAKPGNTTGDIGRAIEETAKRAGAKVIDGLTGHGVGNELHEEPTIYNFGEPGEGELLEEGMVLALEPMICFTTSKIEQLSDDSYATMDGGNSAHFEHTILIGKERAEILSQ</sequence>
<dbReference type="SUPFAM" id="SSF55920">
    <property type="entry name" value="Creatinase/aminopeptidase"/>
    <property type="match status" value="1"/>
</dbReference>
<evidence type="ECO:0000256" key="4">
    <source>
        <dbReference type="ARBA" id="ARBA00022723"/>
    </source>
</evidence>
<evidence type="ECO:0000256" key="7">
    <source>
        <dbReference type="RuleBase" id="RU003653"/>
    </source>
</evidence>
<feature type="binding site" evidence="6">
    <location>
        <position position="111"/>
    </location>
    <ligand>
        <name>a divalent metal cation</name>
        <dbReference type="ChEBI" id="CHEBI:60240"/>
        <label>1</label>
    </ligand>
</feature>
<dbReference type="PANTHER" id="PTHR43330:SF27">
    <property type="entry name" value="METHIONINE AMINOPEPTIDASE"/>
    <property type="match status" value="1"/>
</dbReference>
<evidence type="ECO:0000259" key="8">
    <source>
        <dbReference type="Pfam" id="PF00557"/>
    </source>
</evidence>
<keyword evidence="4 6" id="KW-0479">Metal-binding</keyword>
<dbReference type="HAMAP" id="MF_01974">
    <property type="entry name" value="MetAP_1"/>
    <property type="match status" value="1"/>
</dbReference>
<evidence type="ECO:0000256" key="5">
    <source>
        <dbReference type="ARBA" id="ARBA00022801"/>
    </source>
</evidence>
<evidence type="ECO:0000256" key="3">
    <source>
        <dbReference type="ARBA" id="ARBA00022670"/>
    </source>
</evidence>
<dbReference type="EC" id="3.4.11.18" evidence="6 7"/>
<comment type="cofactor">
    <cofactor evidence="6">
        <name>Co(2+)</name>
        <dbReference type="ChEBI" id="CHEBI:48828"/>
    </cofactor>
    <cofactor evidence="6">
        <name>Zn(2+)</name>
        <dbReference type="ChEBI" id="CHEBI:29105"/>
    </cofactor>
    <cofactor evidence="6">
        <name>Mn(2+)</name>
        <dbReference type="ChEBI" id="CHEBI:29035"/>
    </cofactor>
    <cofactor evidence="6">
        <name>Fe(2+)</name>
        <dbReference type="ChEBI" id="CHEBI:29033"/>
    </cofactor>
    <text evidence="6">Binds 2 divalent metal cations per subunit. Has a high-affinity and a low affinity metal-binding site. The true nature of the physiological cofactor is under debate. The enzyme is active with cobalt, zinc, manganese or divalent iron ions. Most likely, methionine aminopeptidases function as mononuclear Fe(2+)-metalloproteases under physiological conditions, and the catalytically relevant metal-binding site has been assigned to the histidine-containing high-affinity site.</text>
</comment>
<proteinExistence type="inferred from homology"/>
<evidence type="ECO:0000256" key="2">
    <source>
        <dbReference type="ARBA" id="ARBA00022438"/>
    </source>
</evidence>
<dbReference type="NCBIfam" id="TIGR00500">
    <property type="entry name" value="met_pdase_I"/>
    <property type="match status" value="1"/>
</dbReference>
<keyword evidence="2 6" id="KW-0031">Aminopeptidase</keyword>
<evidence type="ECO:0000313" key="9">
    <source>
        <dbReference type="EMBL" id="OGG28457.1"/>
    </source>
</evidence>
<dbReference type="GO" id="GO:0070006">
    <property type="term" value="F:metalloaminopeptidase activity"/>
    <property type="evidence" value="ECO:0007669"/>
    <property type="project" value="UniProtKB-UniRule"/>
</dbReference>
<dbReference type="GO" id="GO:0046872">
    <property type="term" value="F:metal ion binding"/>
    <property type="evidence" value="ECO:0007669"/>
    <property type="project" value="UniProtKB-UniRule"/>
</dbReference>
<dbReference type="GO" id="GO:0004239">
    <property type="term" value="F:initiator methionyl aminopeptidase activity"/>
    <property type="evidence" value="ECO:0007669"/>
    <property type="project" value="UniProtKB-UniRule"/>
</dbReference>
<dbReference type="CDD" id="cd01086">
    <property type="entry name" value="MetAP1"/>
    <property type="match status" value="1"/>
</dbReference>
<dbReference type="Gene3D" id="3.90.230.10">
    <property type="entry name" value="Creatinase/methionine aminopeptidase superfamily"/>
    <property type="match status" value="1"/>
</dbReference>
<feature type="binding site" evidence="6">
    <location>
        <position position="111"/>
    </location>
    <ligand>
        <name>a divalent metal cation</name>
        <dbReference type="ChEBI" id="CHEBI:60240"/>
        <label>2</label>
        <note>catalytic</note>
    </ligand>
</feature>
<dbReference type="EMBL" id="MFJY01000004">
    <property type="protein sequence ID" value="OGG28457.1"/>
    <property type="molecule type" value="Genomic_DNA"/>
</dbReference>
<gene>
    <name evidence="6" type="primary">map</name>
    <name evidence="9" type="ORF">A3A64_02580</name>
</gene>
<dbReference type="InterPro" id="IPR036005">
    <property type="entry name" value="Creatinase/aminopeptidase-like"/>
</dbReference>
<protein>
    <recommendedName>
        <fullName evidence="6 7">Methionine aminopeptidase</fullName>
        <shortName evidence="6">MAP</shortName>
        <shortName evidence="6">MetAP</shortName>
        <ecNumber evidence="6 7">3.4.11.18</ecNumber>
    </recommendedName>
    <alternativeName>
        <fullName evidence="6">Peptidase M</fullName>
    </alternativeName>
</protein>
<feature type="binding site" evidence="6">
    <location>
        <position position="181"/>
    </location>
    <ligand>
        <name>substrate</name>
    </ligand>
</feature>
<dbReference type="InterPro" id="IPR002467">
    <property type="entry name" value="Pept_M24A_MAP1"/>
</dbReference>
<keyword evidence="5 6" id="KW-0378">Hydrolase</keyword>
<evidence type="ECO:0000256" key="1">
    <source>
        <dbReference type="ARBA" id="ARBA00002521"/>
    </source>
</evidence>
<evidence type="ECO:0000313" key="10">
    <source>
        <dbReference type="Proteomes" id="UP000178305"/>
    </source>
</evidence>
<dbReference type="AlphaFoldDB" id="A0A1F6AVW9"/>
<keyword evidence="3 6" id="KW-0645">Protease</keyword>
<comment type="subunit">
    <text evidence="6">Monomer.</text>
</comment>
<accession>A0A1F6AVW9</accession>
<dbReference type="InterPro" id="IPR000994">
    <property type="entry name" value="Pept_M24"/>
</dbReference>
<dbReference type="InterPro" id="IPR001714">
    <property type="entry name" value="Pept_M24_MAP"/>
</dbReference>
<feature type="binding site" evidence="6">
    <location>
        <position position="100"/>
    </location>
    <ligand>
        <name>a divalent metal cation</name>
        <dbReference type="ChEBI" id="CHEBI:60240"/>
        <label>1</label>
    </ligand>
</feature>
<feature type="binding site" evidence="6">
    <location>
        <position position="207"/>
    </location>
    <ligand>
        <name>a divalent metal cation</name>
        <dbReference type="ChEBI" id="CHEBI:60240"/>
        <label>2</label>
        <note>catalytic</note>
    </ligand>
</feature>
<feature type="domain" description="Peptidase M24" evidence="8">
    <location>
        <begin position="12"/>
        <end position="243"/>
    </location>
</feature>
<dbReference type="Pfam" id="PF00557">
    <property type="entry name" value="Peptidase_M24"/>
    <property type="match status" value="1"/>
</dbReference>
<dbReference type="PRINTS" id="PR00599">
    <property type="entry name" value="MAPEPTIDASE"/>
</dbReference>
<feature type="binding site" evidence="6">
    <location>
        <position position="174"/>
    </location>
    <ligand>
        <name>a divalent metal cation</name>
        <dbReference type="ChEBI" id="CHEBI:60240"/>
        <label>2</label>
        <note>catalytic</note>
    </ligand>
</feature>
<feature type="binding site" evidence="6">
    <location>
        <position position="83"/>
    </location>
    <ligand>
        <name>substrate</name>
    </ligand>
</feature>
<dbReference type="PANTHER" id="PTHR43330">
    <property type="entry name" value="METHIONINE AMINOPEPTIDASE"/>
    <property type="match status" value="1"/>
</dbReference>
<comment type="catalytic activity">
    <reaction evidence="6 7">
        <text>Release of N-terminal amino acids, preferentially methionine, from peptides and arylamides.</text>
        <dbReference type="EC" id="3.4.11.18"/>
    </reaction>
</comment>
<dbReference type="GO" id="GO:0006508">
    <property type="term" value="P:proteolysis"/>
    <property type="evidence" value="ECO:0007669"/>
    <property type="project" value="UniProtKB-KW"/>
</dbReference>
<dbReference type="GO" id="GO:0005829">
    <property type="term" value="C:cytosol"/>
    <property type="evidence" value="ECO:0007669"/>
    <property type="project" value="TreeGrafter"/>
</dbReference>
<feature type="binding site" evidence="6">
    <location>
        <position position="237"/>
    </location>
    <ligand>
        <name>a divalent metal cation</name>
        <dbReference type="ChEBI" id="CHEBI:60240"/>
        <label>2</label>
        <note>catalytic</note>
    </ligand>
</feature>
<comment type="caution">
    <text evidence="9">The sequence shown here is derived from an EMBL/GenBank/DDBJ whole genome shotgun (WGS) entry which is preliminary data.</text>
</comment>
<comment type="similarity">
    <text evidence="6">Belongs to the peptidase M24A family. Methionine aminopeptidase type 1 subfamily.</text>
</comment>
<name>A0A1F6AVW9_9BACT</name>
<dbReference type="Proteomes" id="UP000178305">
    <property type="component" value="Unassembled WGS sequence"/>
</dbReference>
<evidence type="ECO:0000256" key="6">
    <source>
        <dbReference type="HAMAP-Rule" id="MF_01974"/>
    </source>
</evidence>